<dbReference type="AlphaFoldDB" id="A0A397SR42"/>
<name>A0A397SR42_9GLOM</name>
<dbReference type="EMBL" id="QKYT01000262">
    <property type="protein sequence ID" value="RIA88468.1"/>
    <property type="molecule type" value="Genomic_DNA"/>
</dbReference>
<comment type="caution">
    <text evidence="1">The sequence shown here is derived from an EMBL/GenBank/DDBJ whole genome shotgun (WGS) entry which is preliminary data.</text>
</comment>
<keyword evidence="2" id="KW-1185">Reference proteome</keyword>
<gene>
    <name evidence="1" type="ORF">C1645_806783</name>
</gene>
<accession>A0A397SR42</accession>
<dbReference type="Proteomes" id="UP000265703">
    <property type="component" value="Unassembled WGS sequence"/>
</dbReference>
<protein>
    <submittedName>
        <fullName evidence="1">Uncharacterized protein</fullName>
    </submittedName>
</protein>
<reference evidence="1 2" key="1">
    <citation type="submission" date="2018-06" db="EMBL/GenBank/DDBJ databases">
        <title>Comparative genomics reveals the genomic features of Rhizophagus irregularis, R. cerebriforme, R. diaphanum and Gigaspora rosea, and their symbiotic lifestyle signature.</title>
        <authorList>
            <person name="Morin E."/>
            <person name="San Clemente H."/>
            <person name="Chen E.C.H."/>
            <person name="De La Providencia I."/>
            <person name="Hainaut M."/>
            <person name="Kuo A."/>
            <person name="Kohler A."/>
            <person name="Murat C."/>
            <person name="Tang N."/>
            <person name="Roy S."/>
            <person name="Loubradou J."/>
            <person name="Henrissat B."/>
            <person name="Grigoriev I.V."/>
            <person name="Corradi N."/>
            <person name="Roux C."/>
            <person name="Martin F.M."/>
        </authorList>
    </citation>
    <scope>NUCLEOTIDE SEQUENCE [LARGE SCALE GENOMIC DNA]</scope>
    <source>
        <strain evidence="1 2">DAOM 227022</strain>
    </source>
</reference>
<evidence type="ECO:0000313" key="1">
    <source>
        <dbReference type="EMBL" id="RIA88468.1"/>
    </source>
</evidence>
<sequence>MYTPLGNILYSSSRYVPLMRKVLYRRAVKTDPVLAKTKLLLEFENVPLAVEEVEEFHDLKVESRHNLPTEITITFTKSKVSLFKEQLSSADIKLSESHLQTCAEKNNKQILLITSSYESTANESQFKISSEEPQLALKDTYLQLSSSSEEPKFVEMESDLAISSKESPVTEALLPPLPQETQQCLEDIKRNNFLKSYLSSIYHYTKITNMDIIIMVGIFQMLEGIILSLFF</sequence>
<organism evidence="1 2">
    <name type="scientific">Glomus cerebriforme</name>
    <dbReference type="NCBI Taxonomy" id="658196"/>
    <lineage>
        <taxon>Eukaryota</taxon>
        <taxon>Fungi</taxon>
        <taxon>Fungi incertae sedis</taxon>
        <taxon>Mucoromycota</taxon>
        <taxon>Glomeromycotina</taxon>
        <taxon>Glomeromycetes</taxon>
        <taxon>Glomerales</taxon>
        <taxon>Glomeraceae</taxon>
        <taxon>Glomus</taxon>
    </lineage>
</organism>
<evidence type="ECO:0000313" key="2">
    <source>
        <dbReference type="Proteomes" id="UP000265703"/>
    </source>
</evidence>
<proteinExistence type="predicted"/>